<reference evidence="1 2" key="1">
    <citation type="journal article" date="2018" name="Microbiol. Resour. Announc.">
        <title>Complete Genome Sequence of Klebsiella pneumoniae Siphophage Sugarland.</title>
        <authorList>
            <person name="Erickson S.G."/>
            <person name="Lessor L."/>
            <person name="O'Leary C.J."/>
            <person name="Gill J.J."/>
            <person name="Liu M."/>
        </authorList>
    </citation>
    <scope>NUCLEOTIDE SEQUENCE [LARGE SCALE GENOMIC DNA]</scope>
</reference>
<gene>
    <name evidence="1" type="ORF">CPT_Sugarland_038</name>
</gene>
<organism evidence="1 2">
    <name type="scientific">Klebsiella phage Sugarland</name>
    <dbReference type="NCBI Taxonomy" id="2053603"/>
    <lineage>
        <taxon>Viruses</taxon>
        <taxon>Duplodnaviria</taxon>
        <taxon>Heunggongvirae</taxon>
        <taxon>Uroviricota</taxon>
        <taxon>Caudoviricetes</taxon>
        <taxon>Demerecviridae</taxon>
        <taxon>Sugarlandvirus</taxon>
        <taxon>Sugarlandvirus sugarland</taxon>
    </lineage>
</organism>
<proteinExistence type="predicted"/>
<protein>
    <submittedName>
        <fullName evidence="1">Uncharacterized protein</fullName>
    </submittedName>
</protein>
<name>A0A2H4PH53_9CAUD</name>
<dbReference type="OrthoDB" id="39057at10239"/>
<dbReference type="EMBL" id="MG459987">
    <property type="protein sequence ID" value="ATW61875.1"/>
    <property type="molecule type" value="Genomic_DNA"/>
</dbReference>
<keyword evidence="2" id="KW-1185">Reference proteome</keyword>
<sequence>MQKFSRDWSSDMARKNRAAAYYNKKIQLDKLIKGITYNVERGFSGIKVDARSLDYSCIMWAKQNGYAFKRIGNEILIAWEPEGLVQYVIYDPYRGEYVRDHRQQPTDFSLPKRYYLETRY</sequence>
<dbReference type="Proteomes" id="UP000241037">
    <property type="component" value="Segment"/>
</dbReference>
<evidence type="ECO:0000313" key="2">
    <source>
        <dbReference type="Proteomes" id="UP000241037"/>
    </source>
</evidence>
<accession>A0A2H4PH53</accession>
<evidence type="ECO:0000313" key="1">
    <source>
        <dbReference type="EMBL" id="ATW61875.1"/>
    </source>
</evidence>